<dbReference type="SMART" id="SM00387">
    <property type="entry name" value="HATPase_c"/>
    <property type="match status" value="1"/>
</dbReference>
<keyword evidence="4" id="KW-0812">Transmembrane</keyword>
<dbReference type="GO" id="GO:0000155">
    <property type="term" value="F:phosphorelay sensor kinase activity"/>
    <property type="evidence" value="ECO:0007669"/>
    <property type="project" value="InterPro"/>
</dbReference>
<evidence type="ECO:0000313" key="8">
    <source>
        <dbReference type="EMBL" id="AZA97245.1"/>
    </source>
</evidence>
<proteinExistence type="predicted"/>
<dbReference type="Proteomes" id="UP000274073">
    <property type="component" value="Chromosome"/>
</dbReference>
<protein>
    <recommendedName>
        <fullName evidence="2">histidine kinase</fullName>
        <ecNumber evidence="2">2.7.13.3</ecNumber>
    </recommendedName>
</protein>
<dbReference type="Gene3D" id="3.30.565.10">
    <property type="entry name" value="Histidine kinase-like ATPase, C-terminal domain"/>
    <property type="match status" value="1"/>
</dbReference>
<evidence type="ECO:0000313" key="9">
    <source>
        <dbReference type="Proteomes" id="UP000274073"/>
    </source>
</evidence>
<dbReference type="Gene3D" id="2.60.40.10">
    <property type="entry name" value="Immunoglobulins"/>
    <property type="match status" value="1"/>
</dbReference>
<dbReference type="InterPro" id="IPR036097">
    <property type="entry name" value="HisK_dim/P_sf"/>
</dbReference>
<evidence type="ECO:0000256" key="4">
    <source>
        <dbReference type="SAM" id="Phobius"/>
    </source>
</evidence>
<dbReference type="Pfam" id="PF07494">
    <property type="entry name" value="Reg_prop"/>
    <property type="match status" value="1"/>
</dbReference>
<dbReference type="InterPro" id="IPR013783">
    <property type="entry name" value="Ig-like_fold"/>
</dbReference>
<dbReference type="InterPro" id="IPR011110">
    <property type="entry name" value="Reg_prop"/>
</dbReference>
<sequence>MKCFCVLLLVLSFVRISAQQENYYEKWYNADETKLPQNTIKSIVKDKYGFIWLSTENGIVRFDGKNFLTYDIHLPSVENRPMMIDGSADDDWLFTFYHSGDIPSLITKRGFSVIADKNSSIFKQLRPHGPENLWKVLKDESSDKIQKGRYYFYISKREFYYLDNYRLFYQKNGKSRLIRDLDGYTYFRFFVLGTDLFYFKENSLIEKIEKTGEIREYETGIPQKNVDFFINNANKQLLIRDDNKIYLIEHKNNTVTCTLICSSKTLRGLSITCMYYDSITRTLIVGTISKGFLIVRKNFINAYSTPKKATFHALTVFNDKEVITGEGDIFNADGYVKSFPFPNKDKYGILPIGRQEEFVLKSEHDIILWSRGKATTIRSFGKDTAVRSISSTGGSKIWISLASDKNLIGYIIIKNQKIIKEKFYTINVPVRGIAQVSNDEFLLAAYNGLYLFNEKKSTRKTLVKDINFRSINNNRDNLFWIQTYGKGLYLYKDGRIYSPPQKNNVLSSVHSVIDDGLGYYWLSSNQGLFQVKKQNFINSYLQGNSGVYIHKYSQKDGLRTSEFNGGANINGLVNDGFIVFPSMNGIVYVDARNSSPVMSGKDYYLDRIAVNEKEKNISGILNLENNFGYIKIFVDYTNFGNPGNDYIEYKIDDNKWLPLPENRIISINSLSNGKHEIQVRKLKDFSMDYHYKTLEILVKPAFWETTWFKLFAVVVLLLIFYSLYRIRLKQTEKESVILNSKIDERTRELKETIGSLSKTREELYAQLYRQKKLVAAISHDIKSPLKFINMSTEILMDSIDDTCDEKKVIGSIKESSAQILKFIDSTINYNKIFIYDNYKTKENIMLREFIFQRMLLFANTAEFKSIQIQNNIGTNHFVVSNPDVLSIVIHNILDNAIKYTDQGFIYIYGISNECRYDLVIEDTGLGMPEEELAKLKQAQDFSGSRLGMKIVKELLPLIDVCFDIESKKGEGTKMILTFAL</sequence>
<evidence type="ECO:0000256" key="3">
    <source>
        <dbReference type="ARBA" id="ARBA00022553"/>
    </source>
</evidence>
<feature type="domain" description="Histidine kinase" evidence="6">
    <location>
        <begin position="776"/>
        <end position="980"/>
    </location>
</feature>
<dbReference type="EMBL" id="CP033915">
    <property type="protein sequence ID" value="AZA88705.1"/>
    <property type="molecule type" value="Genomic_DNA"/>
</dbReference>
<dbReference type="Proteomes" id="UP000281741">
    <property type="component" value="Chromosome"/>
</dbReference>
<dbReference type="InterPro" id="IPR003661">
    <property type="entry name" value="HisK_dim/P_dom"/>
</dbReference>
<dbReference type="PROSITE" id="PS50109">
    <property type="entry name" value="HIS_KIN"/>
    <property type="match status" value="1"/>
</dbReference>
<dbReference type="EC" id="2.7.13.3" evidence="2"/>
<dbReference type="InterPro" id="IPR036890">
    <property type="entry name" value="HATPase_C_sf"/>
</dbReference>
<dbReference type="InterPro" id="IPR015943">
    <property type="entry name" value="WD40/YVTN_repeat-like_dom_sf"/>
</dbReference>
<keyword evidence="5" id="KW-0732">Signal</keyword>
<gene>
    <name evidence="7" type="ORF">EG349_18970</name>
    <name evidence="8" type="ORF">EG353_17685</name>
</gene>
<feature type="transmembrane region" description="Helical" evidence="4">
    <location>
        <begin position="706"/>
        <end position="724"/>
    </location>
</feature>
<evidence type="ECO:0000256" key="1">
    <source>
        <dbReference type="ARBA" id="ARBA00000085"/>
    </source>
</evidence>
<dbReference type="InterPro" id="IPR003594">
    <property type="entry name" value="HATPase_dom"/>
</dbReference>
<evidence type="ECO:0000256" key="2">
    <source>
        <dbReference type="ARBA" id="ARBA00012438"/>
    </source>
</evidence>
<organism evidence="7 9">
    <name type="scientific">Chryseobacterium shandongense</name>
    <dbReference type="NCBI Taxonomy" id="1493872"/>
    <lineage>
        <taxon>Bacteria</taxon>
        <taxon>Pseudomonadati</taxon>
        <taxon>Bacteroidota</taxon>
        <taxon>Flavobacteriia</taxon>
        <taxon>Flavobacteriales</taxon>
        <taxon>Weeksellaceae</taxon>
        <taxon>Chryseobacterium group</taxon>
        <taxon>Chryseobacterium</taxon>
    </lineage>
</organism>
<feature type="signal peptide" evidence="5">
    <location>
        <begin position="1"/>
        <end position="18"/>
    </location>
</feature>
<keyword evidence="4" id="KW-0472">Membrane</keyword>
<evidence type="ECO:0000313" key="7">
    <source>
        <dbReference type="EMBL" id="AZA88705.1"/>
    </source>
</evidence>
<evidence type="ECO:0000313" key="10">
    <source>
        <dbReference type="Proteomes" id="UP000281741"/>
    </source>
</evidence>
<name>A0AAD0YGM9_9FLAO</name>
<keyword evidence="3" id="KW-0597">Phosphoprotein</keyword>
<dbReference type="RefSeq" id="WP_123855369.1">
    <property type="nucleotide sequence ID" value="NZ_CP033912.1"/>
</dbReference>
<dbReference type="SUPFAM" id="SSF55874">
    <property type="entry name" value="ATPase domain of HSP90 chaperone/DNA topoisomerase II/histidine kinase"/>
    <property type="match status" value="1"/>
</dbReference>
<dbReference type="Gene3D" id="1.10.287.130">
    <property type="match status" value="1"/>
</dbReference>
<keyword evidence="10" id="KW-1185">Reference proteome</keyword>
<accession>A0AAD0YGM9</accession>
<dbReference type="Pfam" id="PF02518">
    <property type="entry name" value="HATPase_c"/>
    <property type="match status" value="1"/>
</dbReference>
<evidence type="ECO:0000256" key="5">
    <source>
        <dbReference type="SAM" id="SignalP"/>
    </source>
</evidence>
<dbReference type="AlphaFoldDB" id="A0AAD0YGM9"/>
<dbReference type="PANTHER" id="PTHR43547:SF2">
    <property type="entry name" value="HYBRID SIGNAL TRANSDUCTION HISTIDINE KINASE C"/>
    <property type="match status" value="1"/>
</dbReference>
<dbReference type="CDD" id="cd00082">
    <property type="entry name" value="HisKA"/>
    <property type="match status" value="1"/>
</dbReference>
<comment type="catalytic activity">
    <reaction evidence="1">
        <text>ATP + protein L-histidine = ADP + protein N-phospho-L-histidine.</text>
        <dbReference type="EC" id="2.7.13.3"/>
    </reaction>
</comment>
<dbReference type="InterPro" id="IPR005467">
    <property type="entry name" value="His_kinase_dom"/>
</dbReference>
<feature type="chain" id="PRO_5041990266" description="histidine kinase" evidence="5">
    <location>
        <begin position="19"/>
        <end position="980"/>
    </location>
</feature>
<dbReference type="SUPFAM" id="SSF47384">
    <property type="entry name" value="Homodimeric domain of signal transducing histidine kinase"/>
    <property type="match status" value="1"/>
</dbReference>
<dbReference type="SMART" id="SM00388">
    <property type="entry name" value="HisKA"/>
    <property type="match status" value="1"/>
</dbReference>
<dbReference type="Pfam" id="PF00512">
    <property type="entry name" value="HisKA"/>
    <property type="match status" value="1"/>
</dbReference>
<reference evidence="9 10" key="1">
    <citation type="submission" date="2018-11" db="EMBL/GenBank/DDBJ databases">
        <title>Proposal to divide the Flavobacteriaceae and reorganize its genera based on Amino Acid Identity values calculated from whole genome sequences.</title>
        <authorList>
            <person name="Nicholson A.C."/>
            <person name="Gulvik C.A."/>
            <person name="Whitney A.M."/>
            <person name="Humrighouse B.W."/>
            <person name="Bell M."/>
            <person name="Holmes B."/>
            <person name="Steigerwalt A.G."/>
            <person name="Villarma A."/>
            <person name="Sheth M."/>
            <person name="Batra D."/>
            <person name="Pryor J."/>
            <person name="Bernardet J.-F."/>
            <person name="Hugo C."/>
            <person name="Kampfer P."/>
            <person name="Newman J."/>
            <person name="McQuiston J.R."/>
        </authorList>
    </citation>
    <scope>NUCLEOTIDE SEQUENCE [LARGE SCALE GENOMIC DNA]</scope>
    <source>
        <strain evidence="7 9">G0207</strain>
        <strain evidence="8 10">H5143</strain>
    </source>
</reference>
<dbReference type="EMBL" id="CP033912">
    <property type="protein sequence ID" value="AZA97245.1"/>
    <property type="molecule type" value="Genomic_DNA"/>
</dbReference>
<dbReference type="PANTHER" id="PTHR43547">
    <property type="entry name" value="TWO-COMPONENT HISTIDINE KINASE"/>
    <property type="match status" value="1"/>
</dbReference>
<evidence type="ECO:0000259" key="6">
    <source>
        <dbReference type="PROSITE" id="PS50109"/>
    </source>
</evidence>
<keyword evidence="4" id="KW-1133">Transmembrane helix</keyword>
<dbReference type="Gene3D" id="2.130.10.10">
    <property type="entry name" value="YVTN repeat-like/Quinoprotein amine dehydrogenase"/>
    <property type="match status" value="2"/>
</dbReference>